<keyword evidence="3" id="KW-0808">Transferase</keyword>
<dbReference type="PANTHER" id="PTHR34220:SF7">
    <property type="entry name" value="SENSOR HISTIDINE KINASE YPDA"/>
    <property type="match status" value="1"/>
</dbReference>
<dbReference type="GO" id="GO:0016301">
    <property type="term" value="F:kinase activity"/>
    <property type="evidence" value="ECO:0007669"/>
    <property type="project" value="UniProtKB-KW"/>
</dbReference>
<organism evidence="3 4">
    <name type="scientific">Flagellimonas yonaguniensis</name>
    <dbReference type="NCBI Taxonomy" id="3031325"/>
    <lineage>
        <taxon>Bacteria</taxon>
        <taxon>Pseudomonadati</taxon>
        <taxon>Bacteroidota</taxon>
        <taxon>Flavobacteriia</taxon>
        <taxon>Flavobacteriales</taxon>
        <taxon>Flavobacteriaceae</taxon>
        <taxon>Flagellimonas</taxon>
    </lineage>
</organism>
<evidence type="ECO:0000313" key="3">
    <source>
        <dbReference type="EMBL" id="MDF0715978.1"/>
    </source>
</evidence>
<evidence type="ECO:0000313" key="4">
    <source>
        <dbReference type="Proteomes" id="UP001221366"/>
    </source>
</evidence>
<dbReference type="InterPro" id="IPR036890">
    <property type="entry name" value="HATPase_C_sf"/>
</dbReference>
<dbReference type="PANTHER" id="PTHR34220">
    <property type="entry name" value="SENSOR HISTIDINE KINASE YPDA"/>
    <property type="match status" value="1"/>
</dbReference>
<feature type="transmembrane region" description="Helical" evidence="1">
    <location>
        <begin position="12"/>
        <end position="29"/>
    </location>
</feature>
<dbReference type="RefSeq" id="WP_275615223.1">
    <property type="nucleotide sequence ID" value="NZ_JARFVB010000003.1"/>
</dbReference>
<evidence type="ECO:0000256" key="1">
    <source>
        <dbReference type="SAM" id="Phobius"/>
    </source>
</evidence>
<keyword evidence="1" id="KW-0472">Membrane</keyword>
<gene>
    <name evidence="3" type="ORF">PY092_07455</name>
</gene>
<proteinExistence type="predicted"/>
<dbReference type="Proteomes" id="UP001221366">
    <property type="component" value="Unassembled WGS sequence"/>
</dbReference>
<reference evidence="3 4" key="1">
    <citation type="submission" date="2023-03" db="EMBL/GenBank/DDBJ databases">
        <title>Muricauda XX sp. nov. and Muricauda XXX sp. nov., two novel species isolated from Okinawa Trough.</title>
        <authorList>
            <person name="Cao W."/>
            <person name="Deng X."/>
        </authorList>
    </citation>
    <scope>NUCLEOTIDE SEQUENCE [LARGE SCALE GENOMIC DNA]</scope>
    <source>
        <strain evidence="3 4">334s03</strain>
    </source>
</reference>
<keyword evidence="1" id="KW-1133">Transmembrane helix</keyword>
<keyword evidence="3" id="KW-0418">Kinase</keyword>
<feature type="transmembrane region" description="Helical" evidence="1">
    <location>
        <begin position="70"/>
        <end position="90"/>
    </location>
</feature>
<name>A0ABT5XY13_9FLAO</name>
<sequence>MKKVNWRVGLPFTVIISILGSFPILLHFSTNELNLFIRSTCYNLILTQLYWYAFHKVLDSRHLNFSKGKAIYFMLCSLIAISLAFLLNFFLNAIVGPTIKPLLEPNGTRFILLIAFRGLMLGGLIAFIVNYLDVIREKQANTLIIEQLKQKQLEANLSSLKEQMSPHFLFNSLNSLISIITTDGEGAINFVIRLSEVYRYLLQHREHQTVSLHEELDFIQAYIFLLKVRFKNNIKVTVDIPRQFFRTRIPPLTLQLLLENAVKHNIASRTKPLEIGITIENNMIVVGNNIQPKVSLETSNGFGLTSMEEQYRMLVQENIVIKSENQRFKVLLPIII</sequence>
<dbReference type="EMBL" id="JARFVB010000003">
    <property type="protein sequence ID" value="MDF0715978.1"/>
    <property type="molecule type" value="Genomic_DNA"/>
</dbReference>
<protein>
    <submittedName>
        <fullName evidence="3">Histidine kinase</fullName>
    </submittedName>
</protein>
<feature type="transmembrane region" description="Helical" evidence="1">
    <location>
        <begin position="110"/>
        <end position="132"/>
    </location>
</feature>
<dbReference type="SUPFAM" id="SSF55874">
    <property type="entry name" value="ATPase domain of HSP90 chaperone/DNA topoisomerase II/histidine kinase"/>
    <property type="match status" value="1"/>
</dbReference>
<keyword evidence="1" id="KW-0812">Transmembrane</keyword>
<evidence type="ECO:0000259" key="2">
    <source>
        <dbReference type="Pfam" id="PF06580"/>
    </source>
</evidence>
<dbReference type="InterPro" id="IPR050640">
    <property type="entry name" value="Bact_2-comp_sensor_kinase"/>
</dbReference>
<accession>A0ABT5XY13</accession>
<dbReference type="Pfam" id="PF06580">
    <property type="entry name" value="His_kinase"/>
    <property type="match status" value="1"/>
</dbReference>
<feature type="domain" description="Signal transduction histidine kinase internal region" evidence="2">
    <location>
        <begin position="155"/>
        <end position="233"/>
    </location>
</feature>
<dbReference type="InterPro" id="IPR010559">
    <property type="entry name" value="Sig_transdc_His_kin_internal"/>
</dbReference>
<keyword evidence="4" id="KW-1185">Reference proteome</keyword>
<feature type="transmembrane region" description="Helical" evidence="1">
    <location>
        <begin position="35"/>
        <end position="58"/>
    </location>
</feature>
<comment type="caution">
    <text evidence="3">The sequence shown here is derived from an EMBL/GenBank/DDBJ whole genome shotgun (WGS) entry which is preliminary data.</text>
</comment>